<reference evidence="2" key="2">
    <citation type="submission" date="2019-10" db="EMBL/GenBank/DDBJ databases">
        <authorList>
            <consortium name="NCBI Genome Project"/>
        </authorList>
    </citation>
    <scope>NUCLEOTIDE SEQUENCE</scope>
    <source>
        <strain evidence="2">NI907</strain>
    </source>
</reference>
<reference evidence="2" key="3">
    <citation type="submission" date="2025-08" db="UniProtKB">
        <authorList>
            <consortium name="RefSeq"/>
        </authorList>
    </citation>
    <scope>IDENTIFICATION</scope>
    <source>
        <strain evidence="2">NI907</strain>
    </source>
</reference>
<dbReference type="GeneID" id="41961743"/>
<organism evidence="1 2">
    <name type="scientific">Pyricularia grisea</name>
    <name type="common">Crabgrass-specific blast fungus</name>
    <name type="synonym">Magnaporthe grisea</name>
    <dbReference type="NCBI Taxonomy" id="148305"/>
    <lineage>
        <taxon>Eukaryota</taxon>
        <taxon>Fungi</taxon>
        <taxon>Dikarya</taxon>
        <taxon>Ascomycota</taxon>
        <taxon>Pezizomycotina</taxon>
        <taxon>Sordariomycetes</taxon>
        <taxon>Sordariomycetidae</taxon>
        <taxon>Magnaporthales</taxon>
        <taxon>Pyriculariaceae</taxon>
        <taxon>Pyricularia</taxon>
    </lineage>
</organism>
<evidence type="ECO:0000313" key="1">
    <source>
        <dbReference type="Proteomes" id="UP000515153"/>
    </source>
</evidence>
<protein>
    <submittedName>
        <fullName evidence="2">Uncharacterized protein</fullName>
    </submittedName>
</protein>
<dbReference type="AlphaFoldDB" id="A0A6P8B2C7"/>
<sequence>MNSTSSTAQSVNILEFPLIPQPQNLVLKQDINKQRDPTDVVMMRSYVAYATAVFNPQPEVHDMLIIDARR</sequence>
<reference evidence="2" key="1">
    <citation type="journal article" date="2019" name="Mol. Biol. Evol.">
        <title>Blast fungal genomes show frequent chromosomal changes, gene gains and losses, and effector gene turnover.</title>
        <authorList>
            <person name="Gomez Luciano L.B."/>
            <person name="Jason Tsai I."/>
            <person name="Chuma I."/>
            <person name="Tosa Y."/>
            <person name="Chen Y.H."/>
            <person name="Li J.Y."/>
            <person name="Li M.Y."/>
            <person name="Jade Lu M.Y."/>
            <person name="Nakayashiki H."/>
            <person name="Li W.H."/>
        </authorList>
    </citation>
    <scope>NUCLEOTIDE SEQUENCE</scope>
    <source>
        <strain evidence="2">NI907</strain>
    </source>
</reference>
<dbReference type="Proteomes" id="UP000515153">
    <property type="component" value="Unplaced"/>
</dbReference>
<evidence type="ECO:0000313" key="2">
    <source>
        <dbReference type="RefSeq" id="XP_030981327.1"/>
    </source>
</evidence>
<keyword evidence="1" id="KW-1185">Reference proteome</keyword>
<dbReference type="KEGG" id="pgri:PgNI_06814"/>
<name>A0A6P8B2C7_PYRGI</name>
<accession>A0A6P8B2C7</accession>
<gene>
    <name evidence="2" type="ORF">PgNI_06814</name>
</gene>
<dbReference type="RefSeq" id="XP_030981327.1">
    <property type="nucleotide sequence ID" value="XM_031126834.1"/>
</dbReference>
<proteinExistence type="predicted"/>